<feature type="compositionally biased region" description="Basic residues" evidence="1">
    <location>
        <begin position="12"/>
        <end position="22"/>
    </location>
</feature>
<evidence type="ECO:0000313" key="2">
    <source>
        <dbReference type="EMBL" id="KAJ9584669.1"/>
    </source>
</evidence>
<feature type="non-terminal residue" evidence="2">
    <location>
        <position position="187"/>
    </location>
</feature>
<sequence length="187" mass="20810">LDTDLVFDDVRHHHSTPQHSRKVAPVEIPEEDVPEPESSFFNSISEIGRRAKRDLLALFAEPETSTSANIFDAFNFWGGGQATTSRPDKEKRSTDAVEEEEAQDLDEEDTESTTDHTEATAAAAHRHEPISAPVEEDDEDYINEPSSGSGTPPPKAPAPPTEGQPRFYRTTFTHYSRNTVSNCYSYT</sequence>
<evidence type="ECO:0000313" key="3">
    <source>
        <dbReference type="Proteomes" id="UP001233999"/>
    </source>
</evidence>
<dbReference type="EMBL" id="JASPKZ010007375">
    <property type="protein sequence ID" value="KAJ9584669.1"/>
    <property type="molecule type" value="Genomic_DNA"/>
</dbReference>
<dbReference type="AlphaFoldDB" id="A0AAD8ECD6"/>
<name>A0AAD8ECD6_DIPPU</name>
<feature type="compositionally biased region" description="Pro residues" evidence="1">
    <location>
        <begin position="151"/>
        <end position="162"/>
    </location>
</feature>
<protein>
    <submittedName>
        <fullName evidence="2">Uncharacterized protein</fullName>
    </submittedName>
</protein>
<gene>
    <name evidence="2" type="ORF">L9F63_020994</name>
</gene>
<reference evidence="2" key="1">
    <citation type="journal article" date="2023" name="IScience">
        <title>Live-bearing cockroach genome reveals convergent evolutionary mechanisms linked to viviparity in insects and beyond.</title>
        <authorList>
            <person name="Fouks B."/>
            <person name="Harrison M.C."/>
            <person name="Mikhailova A.A."/>
            <person name="Marchal E."/>
            <person name="English S."/>
            <person name="Carruthers M."/>
            <person name="Jennings E.C."/>
            <person name="Chiamaka E.L."/>
            <person name="Frigard R.A."/>
            <person name="Pippel M."/>
            <person name="Attardo G.M."/>
            <person name="Benoit J.B."/>
            <person name="Bornberg-Bauer E."/>
            <person name="Tobe S.S."/>
        </authorList>
    </citation>
    <scope>NUCLEOTIDE SEQUENCE</scope>
    <source>
        <strain evidence="2">Stay&amp;Tobe</strain>
    </source>
</reference>
<feature type="compositionally biased region" description="Acidic residues" evidence="1">
    <location>
        <begin position="96"/>
        <end position="112"/>
    </location>
</feature>
<feature type="region of interest" description="Disordered" evidence="1">
    <location>
        <begin position="1"/>
        <end position="24"/>
    </location>
</feature>
<accession>A0AAD8ECD6</accession>
<feature type="region of interest" description="Disordered" evidence="1">
    <location>
        <begin position="76"/>
        <end position="167"/>
    </location>
</feature>
<reference evidence="2" key="2">
    <citation type="submission" date="2023-05" db="EMBL/GenBank/DDBJ databases">
        <authorList>
            <person name="Fouks B."/>
        </authorList>
    </citation>
    <scope>NUCLEOTIDE SEQUENCE</scope>
    <source>
        <strain evidence="2">Stay&amp;Tobe</strain>
        <tissue evidence="2">Testes</tissue>
    </source>
</reference>
<feature type="compositionally biased region" description="Basic and acidic residues" evidence="1">
    <location>
        <begin position="86"/>
        <end position="95"/>
    </location>
</feature>
<proteinExistence type="predicted"/>
<keyword evidence="3" id="KW-1185">Reference proteome</keyword>
<feature type="non-terminal residue" evidence="2">
    <location>
        <position position="1"/>
    </location>
</feature>
<organism evidence="2 3">
    <name type="scientific">Diploptera punctata</name>
    <name type="common">Pacific beetle cockroach</name>
    <dbReference type="NCBI Taxonomy" id="6984"/>
    <lineage>
        <taxon>Eukaryota</taxon>
        <taxon>Metazoa</taxon>
        <taxon>Ecdysozoa</taxon>
        <taxon>Arthropoda</taxon>
        <taxon>Hexapoda</taxon>
        <taxon>Insecta</taxon>
        <taxon>Pterygota</taxon>
        <taxon>Neoptera</taxon>
        <taxon>Polyneoptera</taxon>
        <taxon>Dictyoptera</taxon>
        <taxon>Blattodea</taxon>
        <taxon>Blaberoidea</taxon>
        <taxon>Blaberidae</taxon>
        <taxon>Diplopterinae</taxon>
        <taxon>Diploptera</taxon>
    </lineage>
</organism>
<dbReference type="Proteomes" id="UP001233999">
    <property type="component" value="Unassembled WGS sequence"/>
</dbReference>
<comment type="caution">
    <text evidence="2">The sequence shown here is derived from an EMBL/GenBank/DDBJ whole genome shotgun (WGS) entry which is preliminary data.</text>
</comment>
<evidence type="ECO:0000256" key="1">
    <source>
        <dbReference type="SAM" id="MobiDB-lite"/>
    </source>
</evidence>